<evidence type="ECO:0000256" key="1">
    <source>
        <dbReference type="SAM" id="MobiDB-lite"/>
    </source>
</evidence>
<name>A0A9X2JKD9_9BACT</name>
<gene>
    <name evidence="3" type="ORF">NG895_20515</name>
</gene>
<dbReference type="RefSeq" id="WP_252854403.1">
    <property type="nucleotide sequence ID" value="NZ_JAMXLR010000072.1"/>
</dbReference>
<protein>
    <submittedName>
        <fullName evidence="3">Uncharacterized protein</fullName>
    </submittedName>
</protein>
<sequence>MSITPTPKATEPAQQASSADSHLAAVQNKVAGWLDKHPAVVVGTGVVLGVALGWLVKRRK</sequence>
<evidence type="ECO:0000313" key="3">
    <source>
        <dbReference type="EMBL" id="MCO6046289.1"/>
    </source>
</evidence>
<proteinExistence type="predicted"/>
<evidence type="ECO:0000256" key="2">
    <source>
        <dbReference type="SAM" id="Phobius"/>
    </source>
</evidence>
<keyword evidence="4" id="KW-1185">Reference proteome</keyword>
<feature type="transmembrane region" description="Helical" evidence="2">
    <location>
        <begin position="38"/>
        <end position="56"/>
    </location>
</feature>
<keyword evidence="2" id="KW-0472">Membrane</keyword>
<keyword evidence="2" id="KW-0812">Transmembrane</keyword>
<keyword evidence="2" id="KW-1133">Transmembrane helix</keyword>
<dbReference type="AlphaFoldDB" id="A0A9X2JKD9"/>
<accession>A0A9X2JKD9</accession>
<dbReference type="Proteomes" id="UP001155241">
    <property type="component" value="Unassembled WGS sequence"/>
</dbReference>
<feature type="compositionally biased region" description="Polar residues" evidence="1">
    <location>
        <begin position="1"/>
        <end position="20"/>
    </location>
</feature>
<reference evidence="3" key="1">
    <citation type="submission" date="2022-06" db="EMBL/GenBank/DDBJ databases">
        <title>Aeoliella straminimaris, a novel planctomycete from sediments.</title>
        <authorList>
            <person name="Vitorino I.R."/>
            <person name="Lage O.M."/>
        </authorList>
    </citation>
    <scope>NUCLEOTIDE SEQUENCE</scope>
    <source>
        <strain evidence="3">ICT_H6.2</strain>
    </source>
</reference>
<organism evidence="3 4">
    <name type="scientific">Aeoliella straminimaris</name>
    <dbReference type="NCBI Taxonomy" id="2954799"/>
    <lineage>
        <taxon>Bacteria</taxon>
        <taxon>Pseudomonadati</taxon>
        <taxon>Planctomycetota</taxon>
        <taxon>Planctomycetia</taxon>
        <taxon>Pirellulales</taxon>
        <taxon>Lacipirellulaceae</taxon>
        <taxon>Aeoliella</taxon>
    </lineage>
</organism>
<comment type="caution">
    <text evidence="3">The sequence shown here is derived from an EMBL/GenBank/DDBJ whole genome shotgun (WGS) entry which is preliminary data.</text>
</comment>
<dbReference type="EMBL" id="JAMXLR010000072">
    <property type="protein sequence ID" value="MCO6046289.1"/>
    <property type="molecule type" value="Genomic_DNA"/>
</dbReference>
<evidence type="ECO:0000313" key="4">
    <source>
        <dbReference type="Proteomes" id="UP001155241"/>
    </source>
</evidence>
<feature type="region of interest" description="Disordered" evidence="1">
    <location>
        <begin position="1"/>
        <end position="21"/>
    </location>
</feature>